<accession>A0A150M6J7</accession>
<dbReference type="PATRIC" id="fig|301148.3.peg.3023"/>
<dbReference type="SUPFAM" id="SSF88659">
    <property type="entry name" value="Sigma3 and sigma4 domains of RNA polymerase sigma factors"/>
    <property type="match status" value="1"/>
</dbReference>
<dbReference type="InterPro" id="IPR039425">
    <property type="entry name" value="RNA_pol_sigma-70-like"/>
</dbReference>
<dbReference type="NCBIfam" id="TIGR02937">
    <property type="entry name" value="sigma70-ECF"/>
    <property type="match status" value="1"/>
</dbReference>
<dbReference type="GO" id="GO:0006352">
    <property type="term" value="P:DNA-templated transcription initiation"/>
    <property type="evidence" value="ECO:0007669"/>
    <property type="project" value="InterPro"/>
</dbReference>
<dbReference type="Proteomes" id="UP000257014">
    <property type="component" value="Unassembled WGS sequence"/>
</dbReference>
<evidence type="ECO:0000256" key="4">
    <source>
        <dbReference type="ARBA" id="ARBA00023163"/>
    </source>
</evidence>
<dbReference type="CDD" id="cd06171">
    <property type="entry name" value="Sigma70_r4"/>
    <property type="match status" value="1"/>
</dbReference>
<evidence type="ECO:0000256" key="3">
    <source>
        <dbReference type="ARBA" id="ARBA00023082"/>
    </source>
</evidence>
<dbReference type="InterPro" id="IPR013325">
    <property type="entry name" value="RNA_pol_sigma_r2"/>
</dbReference>
<dbReference type="STRING" id="301148.B4135_1990"/>
<feature type="domain" description="RNA polymerase sigma-70 region 2" evidence="5">
    <location>
        <begin position="8"/>
        <end position="74"/>
    </location>
</feature>
<dbReference type="NCBIfam" id="NF007220">
    <property type="entry name" value="PRK09639.1-5"/>
    <property type="match status" value="1"/>
</dbReference>
<dbReference type="Gene3D" id="1.10.1740.10">
    <property type="match status" value="1"/>
</dbReference>
<dbReference type="GO" id="GO:0003899">
    <property type="term" value="F:DNA-directed RNA polymerase activity"/>
    <property type="evidence" value="ECO:0007669"/>
    <property type="project" value="UniProtKB-EC"/>
</dbReference>
<name>A0A150M6J7_9BACI</name>
<keyword evidence="4" id="KW-0804">Transcription</keyword>
<evidence type="ECO:0000259" key="6">
    <source>
        <dbReference type="Pfam" id="PF08281"/>
    </source>
</evidence>
<dbReference type="GO" id="GO:0016987">
    <property type="term" value="F:sigma factor activity"/>
    <property type="evidence" value="ECO:0007669"/>
    <property type="project" value="UniProtKB-KW"/>
</dbReference>
<dbReference type="PANTHER" id="PTHR43133">
    <property type="entry name" value="RNA POLYMERASE ECF-TYPE SIGMA FACTO"/>
    <property type="match status" value="1"/>
</dbReference>
<reference evidence="7 9" key="1">
    <citation type="submission" date="2016-01" db="EMBL/GenBank/DDBJ databases">
        <title>Draft Genome Sequences of Seven Thermophilic Sporeformers Isolated from Foods.</title>
        <authorList>
            <person name="Berendsen E.M."/>
            <person name="Wells-Bennik M.H."/>
            <person name="Krawcyk A.O."/>
            <person name="De Jong A."/>
            <person name="Holsappel S."/>
            <person name="Eijlander R.T."/>
            <person name="Kuipers O.P."/>
        </authorList>
    </citation>
    <scope>NUCLEOTIDE SEQUENCE [LARGE SCALE GENOMIC DNA]</scope>
    <source>
        <strain evidence="7 9">B4135</strain>
    </source>
</reference>
<reference evidence="8 10" key="2">
    <citation type="submission" date="2018-03" db="EMBL/GenBank/DDBJ databases">
        <authorList>
            <person name="Keele B.F."/>
        </authorList>
    </citation>
    <scope>NUCLEOTIDE SEQUENCE [LARGE SCALE GENOMIC DNA]</scope>
    <source>
        <strain evidence="8">ZCTH4_d</strain>
    </source>
</reference>
<dbReference type="InterPro" id="IPR007627">
    <property type="entry name" value="RNA_pol_sigma70_r2"/>
</dbReference>
<dbReference type="EMBL" id="LQYT01000036">
    <property type="protein sequence ID" value="KYD20214.1"/>
    <property type="molecule type" value="Genomic_DNA"/>
</dbReference>
<keyword evidence="7" id="KW-0548">Nucleotidyltransferase</keyword>
<dbReference type="Proteomes" id="UP000075683">
    <property type="component" value="Unassembled WGS sequence"/>
</dbReference>
<comment type="similarity">
    <text evidence="1">Belongs to the sigma-70 factor family. ECF subfamily.</text>
</comment>
<dbReference type="Gene3D" id="1.10.10.10">
    <property type="entry name" value="Winged helix-like DNA-binding domain superfamily/Winged helix DNA-binding domain"/>
    <property type="match status" value="1"/>
</dbReference>
<dbReference type="InterPro" id="IPR036388">
    <property type="entry name" value="WH-like_DNA-bd_sf"/>
</dbReference>
<comment type="caution">
    <text evidence="7">The sequence shown here is derived from an EMBL/GenBank/DDBJ whole genome shotgun (WGS) entry which is preliminary data.</text>
</comment>
<evidence type="ECO:0000313" key="10">
    <source>
        <dbReference type="Proteomes" id="UP000257014"/>
    </source>
</evidence>
<dbReference type="InterPro" id="IPR014284">
    <property type="entry name" value="RNA_pol_sigma-70_dom"/>
</dbReference>
<evidence type="ECO:0000313" key="7">
    <source>
        <dbReference type="EMBL" id="KYD20214.1"/>
    </source>
</evidence>
<dbReference type="RefSeq" id="WP_020154515.1">
    <property type="nucleotide sequence ID" value="NZ_JBAIZG010000074.1"/>
</dbReference>
<dbReference type="OrthoDB" id="9794508at2"/>
<keyword evidence="2" id="KW-0805">Transcription regulation</keyword>
<feature type="domain" description="RNA polymerase sigma factor 70 region 4 type 2" evidence="6">
    <location>
        <begin position="110"/>
        <end position="161"/>
    </location>
</feature>
<dbReference type="GO" id="GO:0003677">
    <property type="term" value="F:DNA binding"/>
    <property type="evidence" value="ECO:0007669"/>
    <property type="project" value="InterPro"/>
</dbReference>
<evidence type="ECO:0000313" key="9">
    <source>
        <dbReference type="Proteomes" id="UP000075683"/>
    </source>
</evidence>
<gene>
    <name evidence="7" type="ORF">B4135_1990</name>
    <name evidence="8" type="ORF">C6P37_12820</name>
</gene>
<sequence length="176" mass="21004">MDSVFHEIYKNYHQDVFQFLFYLVKDRELAEDLMQEVYIRVLKSYGNFEGKSSVKTWLLSIARNVAIDHFRKEKNWKKRIFSRFDWKENQLRDVQPLPEDTAIMNEKAKLLYRCLDLCTVDQKAVLISRYIYDLSIKETAEVLGWSESKVKTTQHRALKALKREMESVLNKEVGDE</sequence>
<proteinExistence type="inferred from homology"/>
<keyword evidence="3" id="KW-0731">Sigma factor</keyword>
<dbReference type="InterPro" id="IPR013249">
    <property type="entry name" value="RNA_pol_sigma70_r4_t2"/>
</dbReference>
<dbReference type="InterPro" id="IPR013324">
    <property type="entry name" value="RNA_pol_sigma_r3/r4-like"/>
</dbReference>
<evidence type="ECO:0000256" key="1">
    <source>
        <dbReference type="ARBA" id="ARBA00010641"/>
    </source>
</evidence>
<dbReference type="PANTHER" id="PTHR43133:SF60">
    <property type="entry name" value="RNA POLYMERASE SIGMA FACTOR SIGV"/>
    <property type="match status" value="1"/>
</dbReference>
<evidence type="ECO:0000259" key="5">
    <source>
        <dbReference type="Pfam" id="PF04542"/>
    </source>
</evidence>
<organism evidence="7 9">
    <name type="scientific">Caldibacillus debilis</name>
    <dbReference type="NCBI Taxonomy" id="301148"/>
    <lineage>
        <taxon>Bacteria</taxon>
        <taxon>Bacillati</taxon>
        <taxon>Bacillota</taxon>
        <taxon>Bacilli</taxon>
        <taxon>Bacillales</taxon>
        <taxon>Bacillaceae</taxon>
        <taxon>Caldibacillus</taxon>
    </lineage>
</organism>
<dbReference type="EMBL" id="QEWE01000023">
    <property type="protein sequence ID" value="REJ26943.1"/>
    <property type="molecule type" value="Genomic_DNA"/>
</dbReference>
<protein>
    <submittedName>
        <fullName evidence="8">RNA polymerase sigma factor SigX</fullName>
    </submittedName>
    <submittedName>
        <fullName evidence="7">RNA polymerase sigma-70 factor</fullName>
        <ecNumber evidence="7">2.7.7.6</ecNumber>
    </submittedName>
</protein>
<dbReference type="Pfam" id="PF08281">
    <property type="entry name" value="Sigma70_r4_2"/>
    <property type="match status" value="1"/>
</dbReference>
<dbReference type="EC" id="2.7.7.6" evidence="7"/>
<dbReference type="Pfam" id="PF04542">
    <property type="entry name" value="Sigma70_r2"/>
    <property type="match status" value="1"/>
</dbReference>
<dbReference type="AlphaFoldDB" id="A0A150M6J7"/>
<keyword evidence="7" id="KW-0808">Transferase</keyword>
<evidence type="ECO:0000313" key="8">
    <source>
        <dbReference type="EMBL" id="REJ26943.1"/>
    </source>
</evidence>
<dbReference type="SUPFAM" id="SSF88946">
    <property type="entry name" value="Sigma2 domain of RNA polymerase sigma factors"/>
    <property type="match status" value="1"/>
</dbReference>
<evidence type="ECO:0000256" key="2">
    <source>
        <dbReference type="ARBA" id="ARBA00023015"/>
    </source>
</evidence>